<dbReference type="SUPFAM" id="SSF56672">
    <property type="entry name" value="DNA/RNA polymerases"/>
    <property type="match status" value="1"/>
</dbReference>
<protein>
    <recommendedName>
        <fullName evidence="2">Reverse transcriptase domain-containing protein</fullName>
    </recommendedName>
</protein>
<keyword evidence="4" id="KW-1185">Reference proteome</keyword>
<dbReference type="InterPro" id="IPR000477">
    <property type="entry name" value="RT_dom"/>
</dbReference>
<dbReference type="Gene3D" id="3.60.10.10">
    <property type="entry name" value="Endonuclease/exonuclease/phosphatase"/>
    <property type="match status" value="1"/>
</dbReference>
<accession>A0A8H7QEW9</accession>
<evidence type="ECO:0000256" key="1">
    <source>
        <dbReference type="SAM" id="MobiDB-lite"/>
    </source>
</evidence>
<dbReference type="CDD" id="cd01650">
    <property type="entry name" value="RT_nLTR_like"/>
    <property type="match status" value="1"/>
</dbReference>
<dbReference type="Pfam" id="PF00078">
    <property type="entry name" value="RVT_1"/>
    <property type="match status" value="1"/>
</dbReference>
<dbReference type="InterPro" id="IPR043502">
    <property type="entry name" value="DNA/RNA_pol_sf"/>
</dbReference>
<evidence type="ECO:0000259" key="2">
    <source>
        <dbReference type="PROSITE" id="PS50878"/>
    </source>
</evidence>
<feature type="compositionally biased region" description="Polar residues" evidence="1">
    <location>
        <begin position="1"/>
        <end position="13"/>
    </location>
</feature>
<organism evidence="3 4">
    <name type="scientific">Mucor saturninus</name>
    <dbReference type="NCBI Taxonomy" id="64648"/>
    <lineage>
        <taxon>Eukaryota</taxon>
        <taxon>Fungi</taxon>
        <taxon>Fungi incertae sedis</taxon>
        <taxon>Mucoromycota</taxon>
        <taxon>Mucoromycotina</taxon>
        <taxon>Mucoromycetes</taxon>
        <taxon>Mucorales</taxon>
        <taxon>Mucorineae</taxon>
        <taxon>Mucoraceae</taxon>
        <taxon>Mucor</taxon>
    </lineage>
</organism>
<dbReference type="OrthoDB" id="2207231at2759"/>
<dbReference type="InterPro" id="IPR036691">
    <property type="entry name" value="Endo/exonu/phosph_ase_sf"/>
</dbReference>
<proteinExistence type="predicted"/>
<feature type="region of interest" description="Disordered" evidence="1">
    <location>
        <begin position="1"/>
        <end position="24"/>
    </location>
</feature>
<evidence type="ECO:0000313" key="4">
    <source>
        <dbReference type="Proteomes" id="UP000603453"/>
    </source>
</evidence>
<comment type="caution">
    <text evidence="3">The sequence shown here is derived from an EMBL/GenBank/DDBJ whole genome shotgun (WGS) entry which is preliminary data.</text>
</comment>
<name>A0A8H7QEW9_9FUNG</name>
<gene>
    <name evidence="3" type="ORF">INT47_013269</name>
</gene>
<dbReference type="PROSITE" id="PS50878">
    <property type="entry name" value="RT_POL"/>
    <property type="match status" value="1"/>
</dbReference>
<evidence type="ECO:0000313" key="3">
    <source>
        <dbReference type="EMBL" id="KAG2191387.1"/>
    </source>
</evidence>
<dbReference type="PANTHER" id="PTHR19446">
    <property type="entry name" value="REVERSE TRANSCRIPTASES"/>
    <property type="match status" value="1"/>
</dbReference>
<feature type="domain" description="Reverse transcriptase" evidence="2">
    <location>
        <begin position="408"/>
        <end position="663"/>
    </location>
</feature>
<dbReference type="AlphaFoldDB" id="A0A8H7QEW9"/>
<reference evidence="3" key="1">
    <citation type="submission" date="2020-12" db="EMBL/GenBank/DDBJ databases">
        <title>Metabolic potential, ecology and presence of endohyphal bacteria is reflected in genomic diversity of Mucoromycotina.</title>
        <authorList>
            <person name="Muszewska A."/>
            <person name="Okrasinska A."/>
            <person name="Steczkiewicz K."/>
            <person name="Drgas O."/>
            <person name="Orlowska M."/>
            <person name="Perlinska-Lenart U."/>
            <person name="Aleksandrzak-Piekarczyk T."/>
            <person name="Szatraj K."/>
            <person name="Zielenkiewicz U."/>
            <person name="Pilsyk S."/>
            <person name="Malc E."/>
            <person name="Mieczkowski P."/>
            <person name="Kruszewska J.S."/>
            <person name="Biernat P."/>
            <person name="Pawlowska J."/>
        </authorList>
    </citation>
    <scope>NUCLEOTIDE SEQUENCE</scope>
    <source>
        <strain evidence="3">WA0000017839</strain>
    </source>
</reference>
<sequence length="993" mass="112840">MATTITTQQSHIPTTKLDPTPPIRPIRPATSMPPRYLNPYPQFNYHIHHSTTSAFGDSRTTTRGTCLLQWMHQFDVICLNQVHAYGIPTFIKHMQTHIATSIIDLFLTDDFNLPSMPVIHSSLSLQSPHKAVSIDLSFLDITPETHPHPRRIWNLSRLKEPDTLTLLNNTIQLFLHPFQQHIRHLLHDPNANHPNINDLVDQFNKHLYLALDLTVGSKQPINKQKSWFWTPALQSLVDQRERTHRTLQKTTGLHRPHILNKYNTIKQQLKTAIQRRKNETWRDFTHTLSSQPYHLTLRAIKAMRNKRRSSPTYTSPKGPTHAANEMAQQLATTFDGSIRNHNITNKYNALPTPLDPNTFPSPFTIDTVQAALTKLPSRKAPGPDHLKAEILQATATTILPTLCTLFSLCWYWSTIPSIWCQAQVVPIYKKGNPNDPANYRPISLTSHIRKLMEHCLHPLIDNNSPPLDVSQGGFRSQRSALDQVNCLQQITYHHKRHVSEPVMVCLDIKSAYDTLLQQLFNAVSISVLIAGSESKPFHPTTGVLQGSVLSPILYSIYINTLPQTLRLADQALNYALHHLPPPLLPGITLNSLLYADDIILIGTRESIPVLLQVAERASFDLGFRWNPSKCVVLAPPSSAPRIYYLYDTPLPHQSSFRYLGVPFSNLGKINTNELAAHNRQAGLAALFSLVPLGLNPYGLPPKLLIQLYKQFIRPTMEYGLAIAQISNRQLLPIQQTQHQALRKMFGGHPTSEIEVIQKLTGLPTMYTRASILEAKYIHRSQYQPPDSLLAQLLPRMEASTTPWARLKRHNQLWPLLNTSTLPTHLTTHQFMLQQIMKKQQPGSLASAIPNSSYPNPILQHHLNKSTQYRIIRWLRGWIPGKPISCPCNEGTLTRQHIIHCRLFNTPEHPTESYTTYSPLNLHLLTALPSPQMEPTERTNIAEHWNHHWPLLLRTVHTLDSIVQDAALPHLPAANDLFLHWLNNTKPPQIIPNK</sequence>
<dbReference type="Proteomes" id="UP000603453">
    <property type="component" value="Unassembled WGS sequence"/>
</dbReference>
<dbReference type="EMBL" id="JAEPRD010000422">
    <property type="protein sequence ID" value="KAG2191387.1"/>
    <property type="molecule type" value="Genomic_DNA"/>
</dbReference>